<dbReference type="AlphaFoldDB" id="A0AAW0V8B0"/>
<keyword evidence="1" id="KW-0472">Membrane</keyword>
<keyword evidence="1" id="KW-0406">Ion transport</keyword>
<accession>A0AAW0V8B0</accession>
<comment type="similarity">
    <text evidence="1">Belongs to the SMDT1/EMRE family.</text>
</comment>
<dbReference type="InterPro" id="IPR018782">
    <property type="entry name" value="MCU_reg"/>
</dbReference>
<gene>
    <name evidence="2" type="ORF">O3P69_002183</name>
</gene>
<evidence type="ECO:0000256" key="1">
    <source>
        <dbReference type="RuleBase" id="RU369077"/>
    </source>
</evidence>
<dbReference type="Proteomes" id="UP001487740">
    <property type="component" value="Unassembled WGS sequence"/>
</dbReference>
<dbReference type="GO" id="GO:1990246">
    <property type="term" value="C:uniplex complex"/>
    <property type="evidence" value="ECO:0007669"/>
    <property type="project" value="UniProtKB-UniRule"/>
</dbReference>
<reference evidence="2 3" key="1">
    <citation type="submission" date="2023-03" db="EMBL/GenBank/DDBJ databases">
        <title>High-quality genome of Scylla paramamosain provides insights in environmental adaptation.</title>
        <authorList>
            <person name="Zhang L."/>
        </authorList>
    </citation>
    <scope>NUCLEOTIDE SEQUENCE [LARGE SCALE GENOMIC DNA]</scope>
    <source>
        <strain evidence="2">LZ_2023a</strain>
        <tissue evidence="2">Muscle</tissue>
    </source>
</reference>
<dbReference type="EMBL" id="JARAKH010000001">
    <property type="protein sequence ID" value="KAK8407462.1"/>
    <property type="molecule type" value="Genomic_DNA"/>
</dbReference>
<comment type="subcellular location">
    <subcellularLocation>
        <location evidence="1">Mitochondrion inner membrane</location>
        <topology evidence="1">Single-pass membrane protein</topology>
    </subcellularLocation>
</comment>
<keyword evidence="1" id="KW-0809">Transit peptide</keyword>
<evidence type="ECO:0000313" key="3">
    <source>
        <dbReference type="Proteomes" id="UP001487740"/>
    </source>
</evidence>
<sequence length="195" mass="20831">MAARTAARQRSCWAVRRHGGTAARVAFHLHVHVHVHLERHSLDQIGTHVGAGLLKTMKPVVGEEGVGALVGEGVDGSDGGELTEVEVGWLGARGRKGLQVFEEIGRPIIMAAVLRPAHRVAVSAARGVRQLHLSKPNNETFTVTDAVLPKPHSTKLAGYMGITMTTSLGIFTGAEMSKNIASFLEENELFCAKGM</sequence>
<proteinExistence type="inferred from homology"/>
<organism evidence="2 3">
    <name type="scientific">Scylla paramamosain</name>
    <name type="common">Mud crab</name>
    <dbReference type="NCBI Taxonomy" id="85552"/>
    <lineage>
        <taxon>Eukaryota</taxon>
        <taxon>Metazoa</taxon>
        <taxon>Ecdysozoa</taxon>
        <taxon>Arthropoda</taxon>
        <taxon>Crustacea</taxon>
        <taxon>Multicrustacea</taxon>
        <taxon>Malacostraca</taxon>
        <taxon>Eumalacostraca</taxon>
        <taxon>Eucarida</taxon>
        <taxon>Decapoda</taxon>
        <taxon>Pleocyemata</taxon>
        <taxon>Brachyura</taxon>
        <taxon>Eubrachyura</taxon>
        <taxon>Portunoidea</taxon>
        <taxon>Portunidae</taxon>
        <taxon>Portuninae</taxon>
        <taxon>Scylla</taxon>
    </lineage>
</organism>
<comment type="function">
    <text evidence="1">Essential regulatory subunit of the mitochondrial calcium uniporter complex (uniplex), a complex that mediates calcium uptake into mitochondria.</text>
</comment>
<keyword evidence="1" id="KW-0813">Transport</keyword>
<dbReference type="Pfam" id="PF10161">
    <property type="entry name" value="DDDD"/>
    <property type="match status" value="1"/>
</dbReference>
<comment type="caution">
    <text evidence="2">The sequence shown here is derived from an EMBL/GenBank/DDBJ whole genome shotgun (WGS) entry which is preliminary data.</text>
</comment>
<keyword evidence="1" id="KW-0496">Mitochondrion</keyword>
<evidence type="ECO:0000313" key="2">
    <source>
        <dbReference type="EMBL" id="KAK8407462.1"/>
    </source>
</evidence>
<keyword evidence="3" id="KW-1185">Reference proteome</keyword>
<name>A0AAW0V8B0_SCYPA</name>
<dbReference type="GO" id="GO:0051560">
    <property type="term" value="P:mitochondrial calcium ion homeostasis"/>
    <property type="evidence" value="ECO:0007669"/>
    <property type="project" value="UniProtKB-UniRule"/>
</dbReference>
<dbReference type="GO" id="GO:0036444">
    <property type="term" value="P:calcium import into the mitochondrion"/>
    <property type="evidence" value="ECO:0007669"/>
    <property type="project" value="UniProtKB-UniRule"/>
</dbReference>
<keyword evidence="1" id="KW-0106">Calcium</keyword>
<comment type="subunit">
    <text evidence="1">Component of the uniplex complex. Interacts (via the transmembrane region) with MCU (via the first transmembrane region); the interaction is direct.</text>
</comment>
<protein>
    <recommendedName>
        <fullName evidence="1">Essential MCU regulator, mitochondrial</fullName>
    </recommendedName>
    <alternativeName>
        <fullName evidence="1">Single-pass membrane protein with aspartate-rich tail 1, mitochondrial</fullName>
    </alternativeName>
</protein>
<keyword evidence="1" id="KW-0109">Calcium transport</keyword>
<keyword evidence="1" id="KW-0999">Mitochondrion inner membrane</keyword>